<dbReference type="EMBL" id="JBHMEI010000004">
    <property type="protein sequence ID" value="MFB9201394.1"/>
    <property type="molecule type" value="Genomic_DNA"/>
</dbReference>
<dbReference type="RefSeq" id="WP_189650037.1">
    <property type="nucleotide sequence ID" value="NZ_BMRC01000012.1"/>
</dbReference>
<keyword evidence="3 6" id="KW-0812">Transmembrane</keyword>
<dbReference type="InterPro" id="IPR020846">
    <property type="entry name" value="MFS_dom"/>
</dbReference>
<dbReference type="InterPro" id="IPR050189">
    <property type="entry name" value="MFS_Efflux_Transporters"/>
</dbReference>
<dbReference type="CDD" id="cd17324">
    <property type="entry name" value="MFS_NepI_like"/>
    <property type="match status" value="1"/>
</dbReference>
<feature type="transmembrane region" description="Helical" evidence="6">
    <location>
        <begin position="302"/>
        <end position="320"/>
    </location>
</feature>
<feature type="transmembrane region" description="Helical" evidence="6">
    <location>
        <begin position="216"/>
        <end position="237"/>
    </location>
</feature>
<feature type="transmembrane region" description="Helical" evidence="6">
    <location>
        <begin position="368"/>
        <end position="388"/>
    </location>
</feature>
<keyword evidence="2" id="KW-1003">Cell membrane</keyword>
<comment type="subcellular location">
    <subcellularLocation>
        <location evidence="1">Cell membrane</location>
        <topology evidence="1">Multi-pass membrane protein</topology>
    </subcellularLocation>
</comment>
<feature type="transmembrane region" description="Helical" evidence="6">
    <location>
        <begin position="249"/>
        <end position="269"/>
    </location>
</feature>
<evidence type="ECO:0000313" key="9">
    <source>
        <dbReference type="Proteomes" id="UP001589647"/>
    </source>
</evidence>
<name>A0ABV5IA33_9ACTN</name>
<keyword evidence="4 6" id="KW-1133">Transmembrane helix</keyword>
<feature type="transmembrane region" description="Helical" evidence="6">
    <location>
        <begin position="85"/>
        <end position="108"/>
    </location>
</feature>
<evidence type="ECO:0000313" key="8">
    <source>
        <dbReference type="EMBL" id="MFB9201394.1"/>
    </source>
</evidence>
<dbReference type="Proteomes" id="UP001589647">
    <property type="component" value="Unassembled WGS sequence"/>
</dbReference>
<dbReference type="PANTHER" id="PTHR43124:SF10">
    <property type="entry name" value="PURINE EFFLUX PUMP PBUE"/>
    <property type="match status" value="1"/>
</dbReference>
<dbReference type="InterPro" id="IPR036259">
    <property type="entry name" value="MFS_trans_sf"/>
</dbReference>
<evidence type="ECO:0000256" key="1">
    <source>
        <dbReference type="ARBA" id="ARBA00004651"/>
    </source>
</evidence>
<feature type="transmembrane region" description="Helical" evidence="6">
    <location>
        <begin position="175"/>
        <end position="195"/>
    </location>
</feature>
<dbReference type="PROSITE" id="PS50850">
    <property type="entry name" value="MFS"/>
    <property type="match status" value="1"/>
</dbReference>
<evidence type="ECO:0000256" key="5">
    <source>
        <dbReference type="ARBA" id="ARBA00023136"/>
    </source>
</evidence>
<feature type="transmembrane region" description="Helical" evidence="6">
    <location>
        <begin position="114"/>
        <end position="135"/>
    </location>
</feature>
<reference evidence="8 9" key="1">
    <citation type="submission" date="2024-09" db="EMBL/GenBank/DDBJ databases">
        <authorList>
            <person name="Sun Q."/>
            <person name="Mori K."/>
        </authorList>
    </citation>
    <scope>NUCLEOTIDE SEQUENCE [LARGE SCALE GENOMIC DNA]</scope>
    <source>
        <strain evidence="8 9">CCM 3426</strain>
    </source>
</reference>
<feature type="transmembrane region" description="Helical" evidence="6">
    <location>
        <begin position="50"/>
        <end position="73"/>
    </location>
</feature>
<sequence>MIVVSTSYTDLPLARWRPHAAVLAFGAFAVGTDGFVVAGLLPAIAASLHVTVAAAGQLVTVFAIAYAVSAPVLAALTTSWPRRRVLVTALALFAAGNAVTALASGYGLVLASRVIAGAGAAMFTATATATAALLAGERQRGRAISTVILGATSSLVLGAPLGTVVGGLLDWRVTMWAVTALGLLAAPAIALRLPAVHGGGKGGLQAFLAPLRDRRIVAVLATTVVAFVAVYIPYAYISQIFAPAAPDGSTLAVLLLVFGLSGTAGNLTAGRLADRYGPRRVVVTVMLALAVALVLTPLGRDVFAAAVAAVVVIGFLSFSITAPQQHLVITMAGPGAGTVTALYQSALYLAVSLSGAAGAIGLEWQGPASLPWLAAPLAAAAAALTAVASRRLPR</sequence>
<protein>
    <submittedName>
        <fullName evidence="8">MFS transporter</fullName>
    </submittedName>
</protein>
<dbReference type="Gene3D" id="1.20.1250.20">
    <property type="entry name" value="MFS general substrate transporter like domains"/>
    <property type="match status" value="1"/>
</dbReference>
<evidence type="ECO:0000256" key="3">
    <source>
        <dbReference type="ARBA" id="ARBA00022692"/>
    </source>
</evidence>
<dbReference type="SUPFAM" id="SSF103473">
    <property type="entry name" value="MFS general substrate transporter"/>
    <property type="match status" value="1"/>
</dbReference>
<evidence type="ECO:0000259" key="7">
    <source>
        <dbReference type="PROSITE" id="PS50850"/>
    </source>
</evidence>
<proteinExistence type="predicted"/>
<feature type="transmembrane region" description="Helical" evidence="6">
    <location>
        <begin position="21"/>
        <end position="44"/>
    </location>
</feature>
<accession>A0ABV5IA33</accession>
<feature type="transmembrane region" description="Helical" evidence="6">
    <location>
        <begin position="281"/>
        <end position="296"/>
    </location>
</feature>
<gene>
    <name evidence="8" type="ORF">ACFFV7_09350</name>
</gene>
<evidence type="ECO:0000256" key="4">
    <source>
        <dbReference type="ARBA" id="ARBA00022989"/>
    </source>
</evidence>
<organism evidence="8 9">
    <name type="scientific">Nonomuraea spiralis</name>
    <dbReference type="NCBI Taxonomy" id="46182"/>
    <lineage>
        <taxon>Bacteria</taxon>
        <taxon>Bacillati</taxon>
        <taxon>Actinomycetota</taxon>
        <taxon>Actinomycetes</taxon>
        <taxon>Streptosporangiales</taxon>
        <taxon>Streptosporangiaceae</taxon>
        <taxon>Nonomuraea</taxon>
    </lineage>
</organism>
<dbReference type="Pfam" id="PF07690">
    <property type="entry name" value="MFS_1"/>
    <property type="match status" value="1"/>
</dbReference>
<evidence type="ECO:0000256" key="2">
    <source>
        <dbReference type="ARBA" id="ARBA00022475"/>
    </source>
</evidence>
<keyword evidence="5 6" id="KW-0472">Membrane</keyword>
<dbReference type="InterPro" id="IPR011701">
    <property type="entry name" value="MFS"/>
</dbReference>
<keyword evidence="9" id="KW-1185">Reference proteome</keyword>
<dbReference type="PANTHER" id="PTHR43124">
    <property type="entry name" value="PURINE EFFLUX PUMP PBUE"/>
    <property type="match status" value="1"/>
</dbReference>
<feature type="domain" description="Major facilitator superfamily (MFS) profile" evidence="7">
    <location>
        <begin position="19"/>
        <end position="394"/>
    </location>
</feature>
<feature type="transmembrane region" description="Helical" evidence="6">
    <location>
        <begin position="147"/>
        <end position="169"/>
    </location>
</feature>
<comment type="caution">
    <text evidence="8">The sequence shown here is derived from an EMBL/GenBank/DDBJ whole genome shotgun (WGS) entry which is preliminary data.</text>
</comment>
<evidence type="ECO:0000256" key="6">
    <source>
        <dbReference type="SAM" id="Phobius"/>
    </source>
</evidence>